<feature type="chain" id="PRO_5011641311" description="Secreted protein" evidence="1">
    <location>
        <begin position="24"/>
        <end position="238"/>
    </location>
</feature>
<dbReference type="EMBL" id="FOPJ01000004">
    <property type="protein sequence ID" value="SFG44096.1"/>
    <property type="molecule type" value="Genomic_DNA"/>
</dbReference>
<dbReference type="OrthoDB" id="4424756at2"/>
<accession>A0A1I2S228</accession>
<organism evidence="2 3">
    <name type="scientific">Corynebacterium spheniscorum</name>
    <dbReference type="NCBI Taxonomy" id="185761"/>
    <lineage>
        <taxon>Bacteria</taxon>
        <taxon>Bacillati</taxon>
        <taxon>Actinomycetota</taxon>
        <taxon>Actinomycetes</taxon>
        <taxon>Mycobacteriales</taxon>
        <taxon>Corynebacteriaceae</taxon>
        <taxon>Corynebacterium</taxon>
    </lineage>
</organism>
<feature type="signal peptide" evidence="1">
    <location>
        <begin position="1"/>
        <end position="23"/>
    </location>
</feature>
<reference evidence="2 3" key="1">
    <citation type="submission" date="2016-10" db="EMBL/GenBank/DDBJ databases">
        <authorList>
            <person name="de Groot N.N."/>
        </authorList>
    </citation>
    <scope>NUCLEOTIDE SEQUENCE [LARGE SCALE GENOMIC DNA]</scope>
    <source>
        <strain>J11</strain>
        <strain evidence="3">PG 39</strain>
    </source>
</reference>
<sequence length="238" mass="24616">MTFKRPLALALAACLLLPAQASAQSHRDVVDQVMDAGAMSIEPLRQQLPIDHLGRPNAQLLEQAKNFAANPWLPPQVRGAILAAVNFFADPEPGEDTGGPEIPQDAPMVVQFAWPTVAGRCIGGQLNAVGSAIAVPGPAEIPVPGAQAGQTVFLFTALGTSPAAEAQGEMVVDWFNLHTLRGGHTVLGNYGVNPEGPATLSATADTGSGPVVAWMHGAVHTEDARCDFAPTAALVSVP</sequence>
<dbReference type="Proteomes" id="UP000199065">
    <property type="component" value="Unassembled WGS sequence"/>
</dbReference>
<evidence type="ECO:0000256" key="1">
    <source>
        <dbReference type="SAM" id="SignalP"/>
    </source>
</evidence>
<protein>
    <recommendedName>
        <fullName evidence="4">Secreted protein</fullName>
    </recommendedName>
</protein>
<gene>
    <name evidence="2" type="ORF">SAMN05660282_00899</name>
</gene>
<dbReference type="RefSeq" id="WP_092284862.1">
    <property type="nucleotide sequence ID" value="NZ_FOPJ01000004.1"/>
</dbReference>
<name>A0A1I2S228_9CORY</name>
<dbReference type="AlphaFoldDB" id="A0A1I2S228"/>
<evidence type="ECO:0000313" key="2">
    <source>
        <dbReference type="EMBL" id="SFG44096.1"/>
    </source>
</evidence>
<evidence type="ECO:0008006" key="4">
    <source>
        <dbReference type="Google" id="ProtNLM"/>
    </source>
</evidence>
<proteinExistence type="predicted"/>
<dbReference type="STRING" id="185761.SAMN05660282_00899"/>
<keyword evidence="1" id="KW-0732">Signal</keyword>
<keyword evidence="3" id="KW-1185">Reference proteome</keyword>
<evidence type="ECO:0000313" key="3">
    <source>
        <dbReference type="Proteomes" id="UP000199065"/>
    </source>
</evidence>